<dbReference type="AlphaFoldDB" id="A0A2K6WJN4"/>
<evidence type="ECO:0000256" key="1">
    <source>
        <dbReference type="SAM" id="MobiDB-lite"/>
    </source>
</evidence>
<dbReference type="STRING" id="6282.A0A2K6WJN4"/>
<feature type="region of interest" description="Disordered" evidence="1">
    <location>
        <begin position="289"/>
        <end position="309"/>
    </location>
</feature>
<dbReference type="EMBL" id="CMVM020000251">
    <property type="status" value="NOT_ANNOTATED_CDS"/>
    <property type="molecule type" value="Genomic_DNA"/>
</dbReference>
<evidence type="ECO:0000313" key="3">
    <source>
        <dbReference type="Proteomes" id="UP000024404"/>
    </source>
</evidence>
<dbReference type="EnsemblMetazoa" id="OVOC9048.2">
    <property type="protein sequence ID" value="OVOC9048.2"/>
    <property type="gene ID" value="WBGene00245857"/>
</dbReference>
<dbReference type="EnsemblMetazoa" id="OVOC9048.1">
    <property type="protein sequence ID" value="OVOC9048.1"/>
    <property type="gene ID" value="WBGene00245857"/>
</dbReference>
<proteinExistence type="predicted"/>
<sequence>MRDDPDKHSPSHMKHASFQVKSEITAQQILKKLLANRSFQKYIIDSTVKEILNNAGSTDTTACGQQLITQNLEFQSSTNCRRAIIHQNIDLLICHLKLIAELFIKSSNLAFCDIGANVNRDASALFSTRLQLELFLNSDRFQLPRFEQFVRRLYTLLRCFAARISTPFQIANCAFFASCLCDLLYRFEEFCSMHEKNFISKFEQLQKAINIFHDVVVRHLNEMIAARIKEKYETKKVMKRKINENSPLRRTLYRPKSAVTFREVEKTLRSPGYLLPHDLHEKRRLMQSRQATASLSPAKQRFSKHTAQRNIQEETVHRLAREITKEMVNGLAERVDDVVLISR</sequence>
<reference evidence="2" key="2">
    <citation type="submission" date="2018-02" db="UniProtKB">
        <authorList>
            <consortium name="EnsemblMetazoa"/>
        </authorList>
    </citation>
    <scope>IDENTIFICATION</scope>
</reference>
<accession>A0A2K6WJN4</accession>
<organism evidence="2 3">
    <name type="scientific">Onchocerca volvulus</name>
    <dbReference type="NCBI Taxonomy" id="6282"/>
    <lineage>
        <taxon>Eukaryota</taxon>
        <taxon>Metazoa</taxon>
        <taxon>Ecdysozoa</taxon>
        <taxon>Nematoda</taxon>
        <taxon>Chromadorea</taxon>
        <taxon>Rhabditida</taxon>
        <taxon>Spirurina</taxon>
        <taxon>Spiruromorpha</taxon>
        <taxon>Filarioidea</taxon>
        <taxon>Onchocercidae</taxon>
        <taxon>Onchocerca</taxon>
    </lineage>
</organism>
<name>A0A2K6WJN4_ONCVO</name>
<evidence type="ECO:0000313" key="2">
    <source>
        <dbReference type="EnsemblMetazoa" id="OVOC9048.2"/>
    </source>
</evidence>
<dbReference type="OMA" id="ANCAFFA"/>
<dbReference type="Proteomes" id="UP000024404">
    <property type="component" value="Unassembled WGS sequence"/>
</dbReference>
<reference evidence="3" key="1">
    <citation type="submission" date="2013-10" db="EMBL/GenBank/DDBJ databases">
        <title>Genome sequencing of Onchocerca volvulus.</title>
        <authorList>
            <person name="Cotton J."/>
            <person name="Tsai J."/>
            <person name="Stanley E."/>
            <person name="Tracey A."/>
            <person name="Holroyd N."/>
            <person name="Lustigman S."/>
            <person name="Berriman M."/>
        </authorList>
    </citation>
    <scope>NUCLEOTIDE SEQUENCE</scope>
</reference>
<protein>
    <submittedName>
        <fullName evidence="2">Uncharacterized protein</fullName>
    </submittedName>
</protein>
<keyword evidence="3" id="KW-1185">Reference proteome</keyword>